<dbReference type="AlphaFoldDB" id="A0A834ZBE4"/>
<dbReference type="OrthoDB" id="1917939at2759"/>
<gene>
    <name evidence="2" type="ORF">HHK36_011111</name>
</gene>
<accession>A0A834ZBE4</accession>
<dbReference type="EMBL" id="JABCRI010000007">
    <property type="protein sequence ID" value="KAF8403016.1"/>
    <property type="molecule type" value="Genomic_DNA"/>
</dbReference>
<organism evidence="2 3">
    <name type="scientific">Tetracentron sinense</name>
    <name type="common">Spur-leaf</name>
    <dbReference type="NCBI Taxonomy" id="13715"/>
    <lineage>
        <taxon>Eukaryota</taxon>
        <taxon>Viridiplantae</taxon>
        <taxon>Streptophyta</taxon>
        <taxon>Embryophyta</taxon>
        <taxon>Tracheophyta</taxon>
        <taxon>Spermatophyta</taxon>
        <taxon>Magnoliopsida</taxon>
        <taxon>Trochodendrales</taxon>
        <taxon>Trochodendraceae</taxon>
        <taxon>Tetracentron</taxon>
    </lineage>
</organism>
<dbReference type="PANTHER" id="PTHR48221:SF2">
    <property type="entry name" value="ACYL-COA SYNTHETASE FAMILY PROTEIN"/>
    <property type="match status" value="1"/>
</dbReference>
<dbReference type="Proteomes" id="UP000655225">
    <property type="component" value="Unassembled WGS sequence"/>
</dbReference>
<reference evidence="2 3" key="1">
    <citation type="submission" date="2020-04" db="EMBL/GenBank/DDBJ databases">
        <title>Plant Genome Project.</title>
        <authorList>
            <person name="Zhang R.-G."/>
        </authorList>
    </citation>
    <scope>NUCLEOTIDE SEQUENCE [LARGE SCALE GENOMIC DNA]</scope>
    <source>
        <strain evidence="2">YNK0</strain>
        <tissue evidence="2">Leaf</tissue>
    </source>
</reference>
<evidence type="ECO:0000256" key="1">
    <source>
        <dbReference type="SAM" id="MobiDB-lite"/>
    </source>
</evidence>
<name>A0A834ZBE4_TETSI</name>
<proteinExistence type="predicted"/>
<evidence type="ECO:0000313" key="2">
    <source>
        <dbReference type="EMBL" id="KAF8403016.1"/>
    </source>
</evidence>
<protein>
    <submittedName>
        <fullName evidence="2">Uncharacterized protein</fullName>
    </submittedName>
</protein>
<sequence>MLQRSRLSMGDSQAGVELSQLDHESSQAGGGSSQPEASAHEEGCELLLHYAATGAILPLRETQNVRLNNIEKKSEGHEDDGGSIMWTEESNKRKEAVAGAYLVFDLLDVVENMSINI</sequence>
<keyword evidence="3" id="KW-1185">Reference proteome</keyword>
<feature type="region of interest" description="Disordered" evidence="1">
    <location>
        <begin position="1"/>
        <end position="41"/>
    </location>
</feature>
<comment type="caution">
    <text evidence="2">The sequence shown here is derived from an EMBL/GenBank/DDBJ whole genome shotgun (WGS) entry which is preliminary data.</text>
</comment>
<dbReference type="PANTHER" id="PTHR48221">
    <property type="entry name" value="ACYL-COA SYNTHETASE FAMILY PROTEIN"/>
    <property type="match status" value="1"/>
</dbReference>
<evidence type="ECO:0000313" key="3">
    <source>
        <dbReference type="Proteomes" id="UP000655225"/>
    </source>
</evidence>